<evidence type="ECO:0000313" key="2">
    <source>
        <dbReference type="Proteomes" id="UP000182057"/>
    </source>
</evidence>
<dbReference type="EMBL" id="FMMM01000086">
    <property type="protein sequence ID" value="SCQ24812.1"/>
    <property type="molecule type" value="Genomic_DNA"/>
</dbReference>
<reference evidence="1 2" key="1">
    <citation type="submission" date="2016-09" db="EMBL/GenBank/DDBJ databases">
        <authorList>
            <person name="Capua I."/>
            <person name="De Benedictis P."/>
            <person name="Joannis T."/>
            <person name="Lombin L.H."/>
            <person name="Cattoli G."/>
        </authorList>
    </citation>
    <scope>NUCLEOTIDE SEQUENCE [LARGE SCALE GENOMIC DNA]</scope>
    <source>
        <strain evidence="1 2">UB20</strain>
    </source>
</reference>
<organism evidence="1 2">
    <name type="scientific">Tannerella forsythia</name>
    <name type="common">Bacteroides forsythus</name>
    <dbReference type="NCBI Taxonomy" id="28112"/>
    <lineage>
        <taxon>Bacteria</taxon>
        <taxon>Pseudomonadati</taxon>
        <taxon>Bacteroidota</taxon>
        <taxon>Bacteroidia</taxon>
        <taxon>Bacteroidales</taxon>
        <taxon>Tannerellaceae</taxon>
        <taxon>Tannerella</taxon>
    </lineage>
</organism>
<dbReference type="Proteomes" id="UP000182057">
    <property type="component" value="Unassembled WGS sequence"/>
</dbReference>
<accession>A0A1D3UXN8</accession>
<dbReference type="GeneID" id="34760001"/>
<dbReference type="AlphaFoldDB" id="A0A1D3UXN8"/>
<dbReference type="RefSeq" id="WP_141729019.1">
    <property type="nucleotide sequence ID" value="NZ_CAJPTF010000008.1"/>
</dbReference>
<name>A0A1D3UXN8_TANFO</name>
<proteinExistence type="predicted"/>
<evidence type="ECO:0000313" key="1">
    <source>
        <dbReference type="EMBL" id="SCQ24812.1"/>
    </source>
</evidence>
<gene>
    <name evidence="1" type="ORF">TFUB20_02699</name>
</gene>
<sequence>MKKYIIVLTLLWVTGGMISAQTITGPQHPMKPRMPRSMADSSVRKTYLEGGNDKPLYTVSEAVYKYSKDRLTDTATHISGTIDCFISKYSQDGHLLYRSDYFPRKVELDGKVYPDREWNILKYTYGDDGRLLKTENYDVDYSHPNKDKLFGISEYTYMITDSGYIADRTITKDLDKGKGNIEKEKIEYVLDKEGRVVRSINRNDEDKYVSGINGHRYRIGDHYYSYTDSGYTDVRYLDVTTGLRADFMYKDSCLLKENV</sequence>
<protein>
    <submittedName>
        <fullName evidence="1">Uncharacterized protein</fullName>
    </submittedName>
</protein>